<comment type="similarity">
    <text evidence="1">Belongs to the ABC transporter superfamily.</text>
</comment>
<dbReference type="EMBL" id="BART01030881">
    <property type="protein sequence ID" value="GAH08297.1"/>
    <property type="molecule type" value="Genomic_DNA"/>
</dbReference>
<dbReference type="PROSITE" id="PS50893">
    <property type="entry name" value="ABC_TRANSPORTER_2"/>
    <property type="match status" value="1"/>
</dbReference>
<feature type="domain" description="ABC transporter" evidence="5">
    <location>
        <begin position="4"/>
        <end position="226"/>
    </location>
</feature>
<keyword evidence="3" id="KW-0547">Nucleotide-binding</keyword>
<dbReference type="GO" id="GO:0005886">
    <property type="term" value="C:plasma membrane"/>
    <property type="evidence" value="ECO:0007669"/>
    <property type="project" value="TreeGrafter"/>
</dbReference>
<dbReference type="PANTHER" id="PTHR24220">
    <property type="entry name" value="IMPORT ATP-BINDING PROTEIN"/>
    <property type="match status" value="1"/>
</dbReference>
<accession>X1CKP4</accession>
<dbReference type="Pfam" id="PF00005">
    <property type="entry name" value="ABC_tran"/>
    <property type="match status" value="1"/>
</dbReference>
<dbReference type="SUPFAM" id="SSF52540">
    <property type="entry name" value="P-loop containing nucleoside triphosphate hydrolases"/>
    <property type="match status" value="1"/>
</dbReference>
<dbReference type="GO" id="GO:0005524">
    <property type="term" value="F:ATP binding"/>
    <property type="evidence" value="ECO:0007669"/>
    <property type="project" value="UniProtKB-KW"/>
</dbReference>
<gene>
    <name evidence="6" type="ORF">S01H4_53784</name>
</gene>
<dbReference type="AlphaFoldDB" id="X1CKP4"/>
<dbReference type="Gene3D" id="3.40.50.300">
    <property type="entry name" value="P-loop containing nucleotide triphosphate hydrolases"/>
    <property type="match status" value="1"/>
</dbReference>
<dbReference type="PROSITE" id="PS00211">
    <property type="entry name" value="ABC_TRANSPORTER_1"/>
    <property type="match status" value="1"/>
</dbReference>
<dbReference type="InterPro" id="IPR015854">
    <property type="entry name" value="ABC_transpr_LolD-like"/>
</dbReference>
<reference evidence="6" key="1">
    <citation type="journal article" date="2014" name="Front. Microbiol.">
        <title>High frequency of phylogenetically diverse reductive dehalogenase-homologous genes in deep subseafloor sedimentary metagenomes.</title>
        <authorList>
            <person name="Kawai M."/>
            <person name="Futagami T."/>
            <person name="Toyoda A."/>
            <person name="Takaki Y."/>
            <person name="Nishi S."/>
            <person name="Hori S."/>
            <person name="Arai W."/>
            <person name="Tsubouchi T."/>
            <person name="Morono Y."/>
            <person name="Uchiyama I."/>
            <person name="Ito T."/>
            <person name="Fujiyama A."/>
            <person name="Inagaki F."/>
            <person name="Takami H."/>
        </authorList>
    </citation>
    <scope>NUCLEOTIDE SEQUENCE</scope>
    <source>
        <strain evidence="6">Expedition CK06-06</strain>
    </source>
</reference>
<comment type="caution">
    <text evidence="6">The sequence shown here is derived from an EMBL/GenBank/DDBJ whole genome shotgun (WGS) entry which is preliminary data.</text>
</comment>
<dbReference type="InterPro" id="IPR017871">
    <property type="entry name" value="ABC_transporter-like_CS"/>
</dbReference>
<dbReference type="GO" id="GO:0016887">
    <property type="term" value="F:ATP hydrolysis activity"/>
    <property type="evidence" value="ECO:0007669"/>
    <property type="project" value="InterPro"/>
</dbReference>
<evidence type="ECO:0000256" key="1">
    <source>
        <dbReference type="ARBA" id="ARBA00005417"/>
    </source>
</evidence>
<keyword evidence="2" id="KW-0813">Transport</keyword>
<evidence type="ECO:0000256" key="4">
    <source>
        <dbReference type="ARBA" id="ARBA00022840"/>
    </source>
</evidence>
<dbReference type="InterPro" id="IPR003439">
    <property type="entry name" value="ABC_transporter-like_ATP-bd"/>
</dbReference>
<name>X1CKP4_9ZZZZ</name>
<evidence type="ECO:0000256" key="2">
    <source>
        <dbReference type="ARBA" id="ARBA00022448"/>
    </source>
</evidence>
<organism evidence="6">
    <name type="scientific">marine sediment metagenome</name>
    <dbReference type="NCBI Taxonomy" id="412755"/>
    <lineage>
        <taxon>unclassified sequences</taxon>
        <taxon>metagenomes</taxon>
        <taxon>ecological metagenomes</taxon>
    </lineage>
</organism>
<keyword evidence="4" id="KW-0067">ATP-binding</keyword>
<dbReference type="PANTHER" id="PTHR24220:SF689">
    <property type="entry name" value="LIPOPROTEIN-RELEASING SYSTEM ATP-BINDING PROTEIN LOLD"/>
    <property type="match status" value="1"/>
</dbReference>
<dbReference type="InterPro" id="IPR027417">
    <property type="entry name" value="P-loop_NTPase"/>
</dbReference>
<dbReference type="SMART" id="SM00382">
    <property type="entry name" value="AAA"/>
    <property type="match status" value="1"/>
</dbReference>
<dbReference type="FunFam" id="3.40.50.300:FF:000032">
    <property type="entry name" value="Export ABC transporter ATP-binding protein"/>
    <property type="match status" value="1"/>
</dbReference>
<dbReference type="GO" id="GO:0022857">
    <property type="term" value="F:transmembrane transporter activity"/>
    <property type="evidence" value="ECO:0007669"/>
    <property type="project" value="TreeGrafter"/>
</dbReference>
<dbReference type="InterPro" id="IPR017911">
    <property type="entry name" value="MacB-like_ATP-bd"/>
</dbReference>
<sequence>AARGLLKSYRKGPIGIPVLQGIDLEVRKGEFLSVIGQSGCGKSTLLHLLGTLDQPDAGEVVFEDNRIDNLPNAARDLLRNRYFGMIFQFYHLLPELTALENVLAPAYIAEGIFGYWRRRKQYRQRATELLRLVGLEHRLKHRPREMSGGEMQRAAIARALLARPKVLLADEPTGNLDRATGEHVMRILGRLNEQQKLTIVMVTHDPWIAQQADRVVSLVEGRIRQA</sequence>
<dbReference type="CDD" id="cd03255">
    <property type="entry name" value="ABC_MJ0796_LolCDE_FtsE"/>
    <property type="match status" value="1"/>
</dbReference>
<dbReference type="InterPro" id="IPR003593">
    <property type="entry name" value="AAA+_ATPase"/>
</dbReference>
<evidence type="ECO:0000256" key="3">
    <source>
        <dbReference type="ARBA" id="ARBA00022741"/>
    </source>
</evidence>
<dbReference type="GO" id="GO:0098796">
    <property type="term" value="C:membrane protein complex"/>
    <property type="evidence" value="ECO:0007669"/>
    <property type="project" value="UniProtKB-ARBA"/>
</dbReference>
<evidence type="ECO:0000259" key="5">
    <source>
        <dbReference type="PROSITE" id="PS50893"/>
    </source>
</evidence>
<proteinExistence type="inferred from homology"/>
<evidence type="ECO:0000313" key="6">
    <source>
        <dbReference type="EMBL" id="GAH08297.1"/>
    </source>
</evidence>
<feature type="non-terminal residue" evidence="6">
    <location>
        <position position="1"/>
    </location>
</feature>
<protein>
    <recommendedName>
        <fullName evidence="5">ABC transporter domain-containing protein</fullName>
    </recommendedName>
</protein>